<gene>
    <name evidence="1" type="ORF">JW886_02720</name>
</gene>
<dbReference type="InterPro" id="IPR010368">
    <property type="entry name" value="Com_YlbF"/>
</dbReference>
<organism evidence="1 2">
    <name type="scientific">Lactococcus taiwanensis</name>
    <dbReference type="NCBI Taxonomy" id="1151742"/>
    <lineage>
        <taxon>Bacteria</taxon>
        <taxon>Bacillati</taxon>
        <taxon>Bacillota</taxon>
        <taxon>Bacilli</taxon>
        <taxon>Lactobacillales</taxon>
        <taxon>Streptococcaceae</taxon>
        <taxon>Lactococcus</taxon>
    </lineage>
</organism>
<dbReference type="KEGG" id="lti:JW886_02720"/>
<accession>A0AA45KIJ4</accession>
<dbReference type="Pfam" id="PF06133">
    <property type="entry name" value="Com_YlbF"/>
    <property type="match status" value="1"/>
</dbReference>
<dbReference type="AlphaFoldDB" id="A0AA45KIJ4"/>
<dbReference type="SUPFAM" id="SSF158622">
    <property type="entry name" value="YheA/YmcA-like"/>
    <property type="match status" value="1"/>
</dbReference>
<name>A0AA45KIJ4_9LACT</name>
<reference evidence="1 2" key="1">
    <citation type="submission" date="2021-02" db="EMBL/GenBank/DDBJ databases">
        <title>Complete genome sequence of Lactococcus lactis strain K_LL004.</title>
        <authorList>
            <person name="Kim H.B."/>
        </authorList>
    </citation>
    <scope>NUCLEOTIDE SEQUENCE [LARGE SCALE GENOMIC DNA]</scope>
    <source>
        <strain evidence="1 2">K_LL004</strain>
    </source>
</reference>
<sequence>MLIIDEDLIEIDDLVENIVQAFSCFPEVEAYRHAKTKFTEDEILQKKITQLNENQKYIAFRPELRALQKEINTNDKVYALRLAENDVQAILSDLTKAITQSISDNIYVDENLPLKGGRHERHHGHHG</sequence>
<proteinExistence type="predicted"/>
<evidence type="ECO:0000313" key="2">
    <source>
        <dbReference type="Proteomes" id="UP000663608"/>
    </source>
</evidence>
<dbReference type="RefSeq" id="WP_200407055.1">
    <property type="nucleotide sequence ID" value="NZ_BNDT01000002.1"/>
</dbReference>
<dbReference type="Gene3D" id="1.20.1500.10">
    <property type="entry name" value="YheA/YmcA-like"/>
    <property type="match status" value="1"/>
</dbReference>
<dbReference type="EMBL" id="CP070872">
    <property type="protein sequence ID" value="QSE77193.1"/>
    <property type="molecule type" value="Genomic_DNA"/>
</dbReference>
<dbReference type="InterPro" id="IPR023378">
    <property type="entry name" value="YheA/YmcA-like_dom_sf"/>
</dbReference>
<evidence type="ECO:0000313" key="1">
    <source>
        <dbReference type="EMBL" id="QSE77193.1"/>
    </source>
</evidence>
<keyword evidence="2" id="KW-1185">Reference proteome</keyword>
<protein>
    <submittedName>
        <fullName evidence="1">YlbF family regulator</fullName>
    </submittedName>
</protein>
<dbReference type="Proteomes" id="UP000663608">
    <property type="component" value="Chromosome"/>
</dbReference>